<proteinExistence type="inferred from homology"/>
<dbReference type="Pfam" id="PF01171">
    <property type="entry name" value="ATP_bind_3"/>
    <property type="match status" value="1"/>
</dbReference>
<evidence type="ECO:0000256" key="1">
    <source>
        <dbReference type="ARBA" id="ARBA00022598"/>
    </source>
</evidence>
<dbReference type="GO" id="GO:0005737">
    <property type="term" value="C:cytoplasm"/>
    <property type="evidence" value="ECO:0007669"/>
    <property type="project" value="UniProtKB-SubCell"/>
</dbReference>
<dbReference type="SUPFAM" id="SSF52402">
    <property type="entry name" value="Adenine nucleotide alpha hydrolases-like"/>
    <property type="match status" value="1"/>
</dbReference>
<evidence type="ECO:0000256" key="3">
    <source>
        <dbReference type="ARBA" id="ARBA00022741"/>
    </source>
</evidence>
<dbReference type="OrthoDB" id="9807403at2"/>
<evidence type="ECO:0000259" key="7">
    <source>
        <dbReference type="Pfam" id="PF01171"/>
    </source>
</evidence>
<dbReference type="GO" id="GO:0006400">
    <property type="term" value="P:tRNA modification"/>
    <property type="evidence" value="ECO:0007669"/>
    <property type="project" value="UniProtKB-UniRule"/>
</dbReference>
<dbReference type="Gene3D" id="3.40.50.620">
    <property type="entry name" value="HUPs"/>
    <property type="match status" value="1"/>
</dbReference>
<dbReference type="InterPro" id="IPR012795">
    <property type="entry name" value="tRNA_Ile_lys_synt_N"/>
</dbReference>
<comment type="catalytic activity">
    <reaction evidence="5 6">
        <text>cytidine(34) in tRNA(Ile2) + L-lysine + ATP = lysidine(34) in tRNA(Ile2) + AMP + diphosphate + H(+)</text>
        <dbReference type="Rhea" id="RHEA:43744"/>
        <dbReference type="Rhea" id="RHEA-COMP:10625"/>
        <dbReference type="Rhea" id="RHEA-COMP:10670"/>
        <dbReference type="ChEBI" id="CHEBI:15378"/>
        <dbReference type="ChEBI" id="CHEBI:30616"/>
        <dbReference type="ChEBI" id="CHEBI:32551"/>
        <dbReference type="ChEBI" id="CHEBI:33019"/>
        <dbReference type="ChEBI" id="CHEBI:82748"/>
        <dbReference type="ChEBI" id="CHEBI:83665"/>
        <dbReference type="ChEBI" id="CHEBI:456215"/>
        <dbReference type="EC" id="6.3.4.19"/>
    </reaction>
</comment>
<dbReference type="InterPro" id="IPR014729">
    <property type="entry name" value="Rossmann-like_a/b/a_fold"/>
</dbReference>
<gene>
    <name evidence="6 8" type="primary">tilS</name>
    <name evidence="8" type="ORF">TRM7557_00453</name>
</gene>
<dbReference type="InterPro" id="IPR011063">
    <property type="entry name" value="TilS/TtcA_N"/>
</dbReference>
<reference evidence="8 9" key="1">
    <citation type="submission" date="2015-09" db="EMBL/GenBank/DDBJ databases">
        <authorList>
            <consortium name="Swine Surveillance"/>
        </authorList>
    </citation>
    <scope>NUCLEOTIDE SEQUENCE [LARGE SCALE GENOMIC DNA]</scope>
    <source>
        <strain evidence="8 9">CECT 7557</strain>
    </source>
</reference>
<keyword evidence="2 6" id="KW-0819">tRNA processing</keyword>
<protein>
    <recommendedName>
        <fullName evidence="6">tRNA(Ile)-lysidine synthase</fullName>
        <ecNumber evidence="6">6.3.4.19</ecNumber>
    </recommendedName>
    <alternativeName>
        <fullName evidence="6">tRNA(Ile)-2-lysyl-cytidine synthase</fullName>
    </alternativeName>
    <alternativeName>
        <fullName evidence="6">tRNA(Ile)-lysidine synthetase</fullName>
    </alternativeName>
</protein>
<evidence type="ECO:0000256" key="2">
    <source>
        <dbReference type="ARBA" id="ARBA00022694"/>
    </source>
</evidence>
<comment type="function">
    <text evidence="6">Ligates lysine onto the cytidine present at position 34 of the AUA codon-specific tRNA(Ile) that contains the anticodon CAU, in an ATP-dependent manner. Cytidine is converted to lysidine, thus changing the amino acid specificity of the tRNA from methionine to isoleucine.</text>
</comment>
<keyword evidence="3 6" id="KW-0547">Nucleotide-binding</keyword>
<dbReference type="EMBL" id="CYSD01000012">
    <property type="protein sequence ID" value="CUH75569.1"/>
    <property type="molecule type" value="Genomic_DNA"/>
</dbReference>
<keyword evidence="4 6" id="KW-0067">ATP-binding</keyword>
<comment type="subcellular location">
    <subcellularLocation>
        <location evidence="6">Cytoplasm</location>
    </subcellularLocation>
</comment>
<keyword evidence="1 6" id="KW-0436">Ligase</keyword>
<keyword evidence="9" id="KW-1185">Reference proteome</keyword>
<dbReference type="AlphaFoldDB" id="A0A0N7LYR1"/>
<dbReference type="STRING" id="928856.SAMN04488049_103332"/>
<comment type="domain">
    <text evidence="6">The N-terminal region contains the highly conserved SGGXDS motif, predicted to be a P-loop motif involved in ATP binding.</text>
</comment>
<evidence type="ECO:0000256" key="4">
    <source>
        <dbReference type="ARBA" id="ARBA00022840"/>
    </source>
</evidence>
<dbReference type="GO" id="GO:0032267">
    <property type="term" value="F:tRNA(Ile)-lysidine synthase activity"/>
    <property type="evidence" value="ECO:0007669"/>
    <property type="project" value="UniProtKB-EC"/>
</dbReference>
<dbReference type="InterPro" id="IPR012094">
    <property type="entry name" value="tRNA_Ile_lys_synt"/>
</dbReference>
<organism evidence="8 9">
    <name type="scientific">Tritonibacter multivorans</name>
    <dbReference type="NCBI Taxonomy" id="928856"/>
    <lineage>
        <taxon>Bacteria</taxon>
        <taxon>Pseudomonadati</taxon>
        <taxon>Pseudomonadota</taxon>
        <taxon>Alphaproteobacteria</taxon>
        <taxon>Rhodobacterales</taxon>
        <taxon>Paracoccaceae</taxon>
        <taxon>Tritonibacter</taxon>
    </lineage>
</organism>
<dbReference type="NCBIfam" id="TIGR02432">
    <property type="entry name" value="lysidine_TilS_N"/>
    <property type="match status" value="1"/>
</dbReference>
<evidence type="ECO:0000256" key="6">
    <source>
        <dbReference type="HAMAP-Rule" id="MF_01161"/>
    </source>
</evidence>
<feature type="domain" description="tRNA(Ile)-lysidine/2-thiocytidine synthase N-terminal" evidence="7">
    <location>
        <begin position="30"/>
        <end position="207"/>
    </location>
</feature>
<keyword evidence="6" id="KW-0963">Cytoplasm</keyword>
<accession>A0A0N7LYR1</accession>
<comment type="similarity">
    <text evidence="6">Belongs to the tRNA(Ile)-lysidine synthase family.</text>
</comment>
<dbReference type="RefSeq" id="WP_082626484.1">
    <property type="nucleotide sequence ID" value="NZ_CYSD01000012.1"/>
</dbReference>
<evidence type="ECO:0000313" key="8">
    <source>
        <dbReference type="EMBL" id="CUH75569.1"/>
    </source>
</evidence>
<dbReference type="HAMAP" id="MF_01161">
    <property type="entry name" value="tRNA_Ile_lys_synt"/>
    <property type="match status" value="1"/>
</dbReference>
<dbReference type="CDD" id="cd01992">
    <property type="entry name" value="TilS_N"/>
    <property type="match status" value="1"/>
</dbReference>
<dbReference type="PANTHER" id="PTHR43033">
    <property type="entry name" value="TRNA(ILE)-LYSIDINE SYNTHASE-RELATED"/>
    <property type="match status" value="1"/>
</dbReference>
<evidence type="ECO:0000256" key="5">
    <source>
        <dbReference type="ARBA" id="ARBA00048539"/>
    </source>
</evidence>
<name>A0A0N7LYR1_9RHOB</name>
<dbReference type="EC" id="6.3.4.19" evidence="6"/>
<dbReference type="Proteomes" id="UP000052022">
    <property type="component" value="Unassembled WGS sequence"/>
</dbReference>
<evidence type="ECO:0000313" key="9">
    <source>
        <dbReference type="Proteomes" id="UP000052022"/>
    </source>
</evidence>
<sequence length="433" mass="47413">MTPAKDSQPFESLIAAVRSDILRAAPVRLGIAVSGGSDSLALLSLAVEGLAGTGIELFAATVDHRLRAASQEEAAAAKAVCDQLGVPHDTLVWEAGPQGGNLQDQAREARYDLLTRWAKGRDIPMIALGHTADDQAETVLMRLRRASGVTGLAAMRPRRMRNGIMLARPMLDLRRAELQAYLQARDIAWIDDPSNENTKFERVRIRQAMDLLEPLGLTVSTLTAVAENMARSRDALDWYAFTSAQELLQVSPLGVRINQRGFRVLPEEIAFRLLRHSLGWMSGQVYPPRRDPMLAALRAVRHGTSFTLAGCQLVTRKGSTWVTRELNAVAGLSADIGATWDNQLSLHAPSVRQVDAYTDMNQSSARVRAVGHEGLLQFSDWRDLDLPRSVLAASPGVWRGDKLLAAPLAGWSAGYRVEQARSGAEFYSRLLSH</sequence>
<dbReference type="GO" id="GO:0005524">
    <property type="term" value="F:ATP binding"/>
    <property type="evidence" value="ECO:0007669"/>
    <property type="project" value="UniProtKB-UniRule"/>
</dbReference>
<dbReference type="PANTHER" id="PTHR43033:SF1">
    <property type="entry name" value="TRNA(ILE)-LYSIDINE SYNTHASE-RELATED"/>
    <property type="match status" value="1"/>
</dbReference>
<feature type="binding site" evidence="6">
    <location>
        <begin position="34"/>
        <end position="39"/>
    </location>
    <ligand>
        <name>ATP</name>
        <dbReference type="ChEBI" id="CHEBI:30616"/>
    </ligand>
</feature>